<evidence type="ECO:0000313" key="1">
    <source>
        <dbReference type="EMBL" id="ROH93444.1"/>
    </source>
</evidence>
<comment type="caution">
    <text evidence="1">The sequence shown here is derived from an EMBL/GenBank/DDBJ whole genome shotgun (WGS) entry which is preliminary data.</text>
</comment>
<protein>
    <submittedName>
        <fullName evidence="1">LPS export ABC transporter periplasmic protein LptC</fullName>
    </submittedName>
</protein>
<sequence length="183" mass="19723">MAARLLLGLLALALSAWLLVGDFHAPVDPVAEAAQGFAPRYSLDQLKLLRTDETGQPVLALSAAHADYFDDGSAELKTIEARGLSGLAAPWQLQSPRGLVPVGEQRLQLQAPVTGLGRWPDGEPLKLSASQVWIDDQHKRIESAQPVAIESESRSATARSFSAPFNAASLQLNSVEMRYALRD</sequence>
<proteinExistence type="predicted"/>
<dbReference type="InParanoid" id="A0A3N0VL60"/>
<name>A0A3N0VL60_9GAMM</name>
<evidence type="ECO:0000313" key="2">
    <source>
        <dbReference type="Proteomes" id="UP000282106"/>
    </source>
</evidence>
<keyword evidence="2" id="KW-1185">Reference proteome</keyword>
<organism evidence="1 2">
    <name type="scientific">Stagnimonas aquatica</name>
    <dbReference type="NCBI Taxonomy" id="2689987"/>
    <lineage>
        <taxon>Bacteria</taxon>
        <taxon>Pseudomonadati</taxon>
        <taxon>Pseudomonadota</taxon>
        <taxon>Gammaproteobacteria</taxon>
        <taxon>Nevskiales</taxon>
        <taxon>Nevskiaceae</taxon>
        <taxon>Stagnimonas</taxon>
    </lineage>
</organism>
<dbReference type="InterPro" id="IPR010664">
    <property type="entry name" value="LipoPS_assembly_LptC-rel"/>
</dbReference>
<dbReference type="Pfam" id="PF06835">
    <property type="entry name" value="LptC"/>
    <property type="match status" value="1"/>
</dbReference>
<dbReference type="NCBIfam" id="TIGR04409">
    <property type="entry name" value="LptC_YrbK"/>
    <property type="match status" value="1"/>
</dbReference>
<reference evidence="1 2" key="1">
    <citation type="submission" date="2018-10" db="EMBL/GenBank/DDBJ databases">
        <authorList>
            <person name="Chen W.-M."/>
        </authorList>
    </citation>
    <scope>NUCLEOTIDE SEQUENCE [LARGE SCALE GENOMIC DNA]</scope>
    <source>
        <strain evidence="1 2">THS-13</strain>
    </source>
</reference>
<dbReference type="InterPro" id="IPR026265">
    <property type="entry name" value="LptC"/>
</dbReference>
<accession>A0A3N0VL60</accession>
<dbReference type="AlphaFoldDB" id="A0A3N0VL60"/>
<dbReference type="GO" id="GO:0005886">
    <property type="term" value="C:plasma membrane"/>
    <property type="evidence" value="ECO:0007669"/>
    <property type="project" value="InterPro"/>
</dbReference>
<gene>
    <name evidence="1" type="primary">lptC</name>
    <name evidence="1" type="ORF">ED208_02700</name>
</gene>
<dbReference type="RefSeq" id="WP_123210299.1">
    <property type="nucleotide sequence ID" value="NZ_RJVO01000001.1"/>
</dbReference>
<dbReference type="Proteomes" id="UP000282106">
    <property type="component" value="Unassembled WGS sequence"/>
</dbReference>
<dbReference type="EMBL" id="RJVO01000001">
    <property type="protein sequence ID" value="ROH93444.1"/>
    <property type="molecule type" value="Genomic_DNA"/>
</dbReference>
<dbReference type="Gene3D" id="2.60.450.10">
    <property type="entry name" value="Lipopolysaccharide (LPS) transport protein A like domain"/>
    <property type="match status" value="1"/>
</dbReference>
<dbReference type="GO" id="GO:0015221">
    <property type="term" value="F:lipopolysaccharide transmembrane transporter activity"/>
    <property type="evidence" value="ECO:0007669"/>
    <property type="project" value="InterPro"/>
</dbReference>